<comment type="subcellular location">
    <subcellularLocation>
        <location evidence="1">Cell membrane</location>
        <topology evidence="1">Multi-pass membrane protein</topology>
    </subcellularLocation>
</comment>
<sequence length="153" mass="16789">MSHIPFFGVELFAPSIALSIVTDMSITSSILIIGSVVTVYTSLGGLKGVIWTDFFQFSVMMFGLMAVVIRGANISGGMANVFERAHAGGRIEFWNMDFDIYSTNSFWIIILGWTVIYAGTFSTNQMQIQRIICMPSLGAAKKALYFATPGYVL</sequence>
<proteinExistence type="inferred from homology"/>
<dbReference type="AlphaFoldDB" id="A0A7R9LZ80"/>
<evidence type="ECO:0000256" key="12">
    <source>
        <dbReference type="SAM" id="Phobius"/>
    </source>
</evidence>
<evidence type="ECO:0000256" key="6">
    <source>
        <dbReference type="ARBA" id="ARBA00022989"/>
    </source>
</evidence>
<organism evidence="13">
    <name type="scientific">Medioppia subpectinata</name>
    <dbReference type="NCBI Taxonomy" id="1979941"/>
    <lineage>
        <taxon>Eukaryota</taxon>
        <taxon>Metazoa</taxon>
        <taxon>Ecdysozoa</taxon>
        <taxon>Arthropoda</taxon>
        <taxon>Chelicerata</taxon>
        <taxon>Arachnida</taxon>
        <taxon>Acari</taxon>
        <taxon>Acariformes</taxon>
        <taxon>Sarcoptiformes</taxon>
        <taxon>Oribatida</taxon>
        <taxon>Brachypylina</taxon>
        <taxon>Oppioidea</taxon>
        <taxon>Oppiidae</taxon>
        <taxon>Medioppia</taxon>
    </lineage>
</organism>
<dbReference type="GO" id="GO:0015293">
    <property type="term" value="F:symporter activity"/>
    <property type="evidence" value="ECO:0007669"/>
    <property type="project" value="TreeGrafter"/>
</dbReference>
<dbReference type="GO" id="GO:0006814">
    <property type="term" value="P:sodium ion transport"/>
    <property type="evidence" value="ECO:0007669"/>
    <property type="project" value="UniProtKB-KW"/>
</dbReference>
<name>A0A7R9LZ80_9ACAR</name>
<evidence type="ECO:0000256" key="9">
    <source>
        <dbReference type="ARBA" id="ARBA00023136"/>
    </source>
</evidence>
<evidence type="ECO:0000256" key="11">
    <source>
        <dbReference type="RuleBase" id="RU362091"/>
    </source>
</evidence>
<keyword evidence="7" id="KW-0915">Sodium</keyword>
<accession>A0A7R9LZ80</accession>
<dbReference type="InterPro" id="IPR001734">
    <property type="entry name" value="Na/solute_symporter"/>
</dbReference>
<keyword evidence="6 12" id="KW-1133">Transmembrane helix</keyword>
<evidence type="ECO:0000256" key="8">
    <source>
        <dbReference type="ARBA" id="ARBA00023065"/>
    </source>
</evidence>
<dbReference type="Proteomes" id="UP000759131">
    <property type="component" value="Unassembled WGS sequence"/>
</dbReference>
<dbReference type="Gene3D" id="1.20.1730.10">
    <property type="entry name" value="Sodium/glucose cotransporter"/>
    <property type="match status" value="1"/>
</dbReference>
<dbReference type="EMBL" id="CAJPIZ010047183">
    <property type="protein sequence ID" value="CAG2122403.1"/>
    <property type="molecule type" value="Genomic_DNA"/>
</dbReference>
<evidence type="ECO:0000256" key="1">
    <source>
        <dbReference type="ARBA" id="ARBA00004651"/>
    </source>
</evidence>
<reference evidence="13" key="1">
    <citation type="submission" date="2020-11" db="EMBL/GenBank/DDBJ databases">
        <authorList>
            <person name="Tran Van P."/>
        </authorList>
    </citation>
    <scope>NUCLEOTIDE SEQUENCE</scope>
</reference>
<keyword evidence="14" id="KW-1185">Reference proteome</keyword>
<gene>
    <name evidence="13" type="ORF">OSB1V03_LOCUS22349</name>
</gene>
<evidence type="ECO:0000256" key="2">
    <source>
        <dbReference type="ARBA" id="ARBA00006434"/>
    </source>
</evidence>
<keyword evidence="4" id="KW-1003">Cell membrane</keyword>
<feature type="transmembrane region" description="Helical" evidence="12">
    <location>
        <begin position="100"/>
        <end position="120"/>
    </location>
</feature>
<keyword evidence="3" id="KW-0813">Transport</keyword>
<dbReference type="PANTHER" id="PTHR42985">
    <property type="entry name" value="SODIUM-COUPLED MONOCARBOXYLATE TRANSPORTER"/>
    <property type="match status" value="1"/>
</dbReference>
<dbReference type="GO" id="GO:0005886">
    <property type="term" value="C:plasma membrane"/>
    <property type="evidence" value="ECO:0007669"/>
    <property type="project" value="UniProtKB-SubCell"/>
</dbReference>
<protein>
    <submittedName>
        <fullName evidence="13">Uncharacterized protein</fullName>
    </submittedName>
</protein>
<keyword evidence="8" id="KW-0406">Ion transport</keyword>
<dbReference type="InterPro" id="IPR051163">
    <property type="entry name" value="Sodium:Solute_Symporter_SSF"/>
</dbReference>
<dbReference type="EMBL" id="OC901758">
    <property type="protein sequence ID" value="CAD7649360.1"/>
    <property type="molecule type" value="Genomic_DNA"/>
</dbReference>
<evidence type="ECO:0000313" key="13">
    <source>
        <dbReference type="EMBL" id="CAD7649360.1"/>
    </source>
</evidence>
<dbReference type="InterPro" id="IPR038377">
    <property type="entry name" value="Na/Glc_symporter_sf"/>
</dbReference>
<dbReference type="PANTHER" id="PTHR42985:SF40">
    <property type="entry name" value="LD47995P-RELATED"/>
    <property type="match status" value="1"/>
</dbReference>
<dbReference type="OrthoDB" id="6132759at2759"/>
<evidence type="ECO:0000256" key="7">
    <source>
        <dbReference type="ARBA" id="ARBA00023053"/>
    </source>
</evidence>
<keyword evidence="9 12" id="KW-0472">Membrane</keyword>
<dbReference type="Pfam" id="PF00474">
    <property type="entry name" value="SSF"/>
    <property type="match status" value="1"/>
</dbReference>
<evidence type="ECO:0000256" key="10">
    <source>
        <dbReference type="ARBA" id="ARBA00023201"/>
    </source>
</evidence>
<dbReference type="PROSITE" id="PS50283">
    <property type="entry name" value="NA_SOLUT_SYMP_3"/>
    <property type="match status" value="1"/>
</dbReference>
<evidence type="ECO:0000256" key="5">
    <source>
        <dbReference type="ARBA" id="ARBA00022692"/>
    </source>
</evidence>
<feature type="transmembrane region" description="Helical" evidence="12">
    <location>
        <begin position="49"/>
        <end position="69"/>
    </location>
</feature>
<feature type="non-terminal residue" evidence="13">
    <location>
        <position position="1"/>
    </location>
</feature>
<feature type="transmembrane region" description="Helical" evidence="12">
    <location>
        <begin position="12"/>
        <end position="37"/>
    </location>
</feature>
<evidence type="ECO:0000256" key="4">
    <source>
        <dbReference type="ARBA" id="ARBA00022475"/>
    </source>
</evidence>
<comment type="similarity">
    <text evidence="2 11">Belongs to the sodium:solute symporter (SSF) (TC 2.A.21) family.</text>
</comment>
<evidence type="ECO:0000313" key="14">
    <source>
        <dbReference type="Proteomes" id="UP000759131"/>
    </source>
</evidence>
<keyword evidence="10" id="KW-0739">Sodium transport</keyword>
<evidence type="ECO:0000256" key="3">
    <source>
        <dbReference type="ARBA" id="ARBA00022448"/>
    </source>
</evidence>
<keyword evidence="5 12" id="KW-0812">Transmembrane</keyword>